<feature type="compositionally biased region" description="Low complexity" evidence="1">
    <location>
        <begin position="149"/>
        <end position="159"/>
    </location>
</feature>
<evidence type="ECO:0000313" key="2">
    <source>
        <dbReference type="Proteomes" id="UP000515165"/>
    </source>
</evidence>
<reference evidence="3" key="1">
    <citation type="submission" date="2025-08" db="UniProtKB">
        <authorList>
            <consortium name="RefSeq"/>
        </authorList>
    </citation>
    <scope>IDENTIFICATION</scope>
    <source>
        <tissue evidence="3">Blood</tissue>
    </source>
</reference>
<feature type="compositionally biased region" description="Pro residues" evidence="1">
    <location>
        <begin position="116"/>
        <end position="140"/>
    </location>
</feature>
<dbReference type="AlphaFoldDB" id="A0A6J2FI87"/>
<proteinExistence type="predicted"/>
<accession>A0A6J2FI87</accession>
<organism evidence="2 3">
    <name type="scientific">Zalophus californianus</name>
    <name type="common">California sealion</name>
    <dbReference type="NCBI Taxonomy" id="9704"/>
    <lineage>
        <taxon>Eukaryota</taxon>
        <taxon>Metazoa</taxon>
        <taxon>Chordata</taxon>
        <taxon>Craniata</taxon>
        <taxon>Vertebrata</taxon>
        <taxon>Euteleostomi</taxon>
        <taxon>Mammalia</taxon>
        <taxon>Eutheria</taxon>
        <taxon>Laurasiatheria</taxon>
        <taxon>Carnivora</taxon>
        <taxon>Caniformia</taxon>
        <taxon>Pinnipedia</taxon>
        <taxon>Otariidae</taxon>
        <taxon>Zalophus</taxon>
    </lineage>
</organism>
<feature type="compositionally biased region" description="Polar residues" evidence="1">
    <location>
        <begin position="1"/>
        <end position="10"/>
    </location>
</feature>
<feature type="region of interest" description="Disordered" evidence="1">
    <location>
        <begin position="256"/>
        <end position="323"/>
    </location>
</feature>
<feature type="compositionally biased region" description="Low complexity" evidence="1">
    <location>
        <begin position="195"/>
        <end position="209"/>
    </location>
</feature>
<dbReference type="Proteomes" id="UP000515165">
    <property type="component" value="Chromosome 8"/>
</dbReference>
<feature type="region of interest" description="Disordered" evidence="1">
    <location>
        <begin position="1"/>
        <end position="236"/>
    </location>
</feature>
<evidence type="ECO:0000256" key="1">
    <source>
        <dbReference type="SAM" id="MobiDB-lite"/>
    </source>
</evidence>
<sequence>MSETPATSTGAAAGREGLKPKWASQGQRQWGSGAGAGERKGVVYATKGAGEKTRSGEPGEPGEPQKCRAPCRSPPHPPWSPPERENSLKRAGARPRVGGGGGRGPQGVRLVQRAPSPGPPAASAPPPLSPYLQRPAPPLPRSLGSGETAAGAWERAAPAGVGLRRRGSRGTAGPWEPGTRKRRAAEVGEGRRRAPALASLPAALGSPLGRGRSHFQARGKVPGAHPCPAAGRARPHSARCRGARLRTLRSTCCAALGSASPPRGHARVVDPRALAAGDSRAAPPQRTRTLGEKAQRGRGPGGAGRALTRCRASGQVRRGGGPP</sequence>
<dbReference type="RefSeq" id="XP_027479686.1">
    <property type="nucleotide sequence ID" value="XM_027623885.2"/>
</dbReference>
<feature type="compositionally biased region" description="Pro residues" evidence="1">
    <location>
        <begin position="72"/>
        <end position="81"/>
    </location>
</feature>
<protein>
    <submittedName>
        <fullName evidence="3">Collagen alpha-1(I) chain-like</fullName>
    </submittedName>
</protein>
<dbReference type="GeneID" id="113938503"/>
<feature type="compositionally biased region" description="Low complexity" evidence="1">
    <location>
        <begin position="106"/>
        <end position="115"/>
    </location>
</feature>
<name>A0A6J2FI87_ZALCA</name>
<evidence type="ECO:0000313" key="3">
    <source>
        <dbReference type="RefSeq" id="XP_027479686.1"/>
    </source>
</evidence>
<keyword evidence="2" id="KW-1185">Reference proteome</keyword>
<gene>
    <name evidence="3" type="primary">LOC113938503</name>
</gene>
<dbReference type="KEGG" id="zca:113938503"/>